<sequence>MRSLVYYVAVSLDGRIAGPEGQYDFYPVDEDYSRQMNEEWGDGLPTGLHEALGITPPLTKWDTVVMGTTTYRIGSDVGVTDPYAHLRTIVYSRSLDPADFPAVEVVAEDPVEHMRALKQEEGGDIWLCGGGTLAAALAPEVDRLALKIYPVTAGDGVPLFAGGFAPQQWKLVSHRAFDIGVILAQYERA</sequence>
<evidence type="ECO:0000313" key="2">
    <source>
        <dbReference type="EMBL" id="KXO91248.1"/>
    </source>
</evidence>
<dbReference type="SUPFAM" id="SSF53597">
    <property type="entry name" value="Dihydrofolate reductase-like"/>
    <property type="match status" value="1"/>
</dbReference>
<dbReference type="InterPro" id="IPR002734">
    <property type="entry name" value="RibDG_C"/>
</dbReference>
<dbReference type="PANTHER" id="PTHR38011">
    <property type="entry name" value="DIHYDROFOLATE REDUCTASE FAMILY PROTEIN (AFU_ORTHOLOGUE AFUA_8G06820)"/>
    <property type="match status" value="1"/>
</dbReference>
<gene>
    <name evidence="2" type="ORF">AXK61_06735</name>
</gene>
<comment type="caution">
    <text evidence="2">The sequence shown here is derived from an EMBL/GenBank/DDBJ whole genome shotgun (WGS) entry which is preliminary data.</text>
</comment>
<dbReference type="Gene3D" id="3.40.430.10">
    <property type="entry name" value="Dihydrofolate Reductase, subunit A"/>
    <property type="match status" value="1"/>
</dbReference>
<dbReference type="InterPro" id="IPR024072">
    <property type="entry name" value="DHFR-like_dom_sf"/>
</dbReference>
<proteinExistence type="predicted"/>
<dbReference type="RefSeq" id="WP_068746592.1">
    <property type="nucleotide sequence ID" value="NZ_LSRE01000044.1"/>
</dbReference>
<evidence type="ECO:0000313" key="3">
    <source>
        <dbReference type="Proteomes" id="UP000070409"/>
    </source>
</evidence>
<name>A0A137YZD2_9ACTN</name>
<dbReference type="Pfam" id="PF01872">
    <property type="entry name" value="RibD_C"/>
    <property type="match status" value="1"/>
</dbReference>
<accession>A0A137YZD2</accession>
<dbReference type="PANTHER" id="PTHR38011:SF11">
    <property type="entry name" value="2,5-DIAMINO-6-RIBOSYLAMINO-4(3H)-PYRIMIDINONE 5'-PHOSPHATE REDUCTASE"/>
    <property type="match status" value="1"/>
</dbReference>
<organism evidence="2 3">
    <name type="scientific">Tsukamurella pseudospumae</name>
    <dbReference type="NCBI Taxonomy" id="239498"/>
    <lineage>
        <taxon>Bacteria</taxon>
        <taxon>Bacillati</taxon>
        <taxon>Actinomycetota</taxon>
        <taxon>Actinomycetes</taxon>
        <taxon>Mycobacteriales</taxon>
        <taxon>Tsukamurellaceae</taxon>
        <taxon>Tsukamurella</taxon>
    </lineage>
</organism>
<dbReference type="InterPro" id="IPR050765">
    <property type="entry name" value="Riboflavin_Biosynth_HTPR"/>
</dbReference>
<dbReference type="EMBL" id="LSRE01000044">
    <property type="protein sequence ID" value="KXO91248.1"/>
    <property type="molecule type" value="Genomic_DNA"/>
</dbReference>
<keyword evidence="3" id="KW-1185">Reference proteome</keyword>
<evidence type="ECO:0000259" key="1">
    <source>
        <dbReference type="Pfam" id="PF01872"/>
    </source>
</evidence>
<reference evidence="2 3" key="1">
    <citation type="submission" date="2016-02" db="EMBL/GenBank/DDBJ databases">
        <authorList>
            <person name="Teng J.L."/>
            <person name="Tang Y."/>
            <person name="Huang Y."/>
            <person name="Guo F."/>
            <person name="Wei W."/>
            <person name="Chen J.H."/>
            <person name="Wong S.Y."/>
            <person name="Lau S.K."/>
            <person name="Woo P.C."/>
        </authorList>
    </citation>
    <scope>NUCLEOTIDE SEQUENCE [LARGE SCALE GENOMIC DNA]</scope>
    <source>
        <strain evidence="2 3">JCM 13375</strain>
    </source>
</reference>
<feature type="domain" description="Bacterial bifunctional deaminase-reductase C-terminal" evidence="1">
    <location>
        <begin position="4"/>
        <end position="183"/>
    </location>
</feature>
<dbReference type="Proteomes" id="UP000070409">
    <property type="component" value="Unassembled WGS sequence"/>
</dbReference>
<protein>
    <recommendedName>
        <fullName evidence="1">Bacterial bifunctional deaminase-reductase C-terminal domain-containing protein</fullName>
    </recommendedName>
</protein>